<dbReference type="Pfam" id="PF02613">
    <property type="entry name" value="Nitrate_red_del"/>
    <property type="match status" value="1"/>
</dbReference>
<dbReference type="GO" id="GO:0051082">
    <property type="term" value="F:unfolded protein binding"/>
    <property type="evidence" value="ECO:0007669"/>
    <property type="project" value="InterPro"/>
</dbReference>
<evidence type="ECO:0000256" key="1">
    <source>
        <dbReference type="ARBA" id="ARBA00023063"/>
    </source>
</evidence>
<dbReference type="EMBL" id="CP049866">
    <property type="protein sequence ID" value="QIK74570.1"/>
    <property type="molecule type" value="Genomic_DNA"/>
</dbReference>
<name>A0A6G7YCS8_9ACTN</name>
<protein>
    <submittedName>
        <fullName evidence="2">Nitrate reductase molybdenum cofactor assembly chaperone</fullName>
    </submittedName>
</protein>
<dbReference type="Proteomes" id="UP000502035">
    <property type="component" value="Chromosome"/>
</dbReference>
<accession>A0A6G7YCS8</accession>
<dbReference type="KEGG" id="npi:G7071_03125"/>
<gene>
    <name evidence="2" type="primary">narJ</name>
    <name evidence="2" type="ORF">G7071_03125</name>
</gene>
<keyword evidence="3" id="KW-1185">Reference proteome</keyword>
<dbReference type="InterPro" id="IPR036411">
    <property type="entry name" value="TorD-like_sf"/>
</dbReference>
<sequence>MARWRRSERERASAGHRIDVSQRQRIWAVCSALLDYPTPELVDSLDDLEALVADNKHLASVFAHFRSHDVQTLQQEYVATFDHTRKCALYLTYFAFGDTRRRGVALVQFKQAYREGGVEWDETEGELPDHLCAVLQFGATVDADIAWKLLTDHRAGVEMLRLALSGWRNDDGTTGSPWAGAMLALCETLPELKGEEVDAVRRLVEQGPAAEEVGLDGYGTDPALAPGQPAIIAPATIPVGAPR</sequence>
<dbReference type="NCBIfam" id="TIGR00684">
    <property type="entry name" value="narJ"/>
    <property type="match status" value="1"/>
</dbReference>
<organism evidence="2 3">
    <name type="scientific">Nocardioides piscis</name>
    <dbReference type="NCBI Taxonomy" id="2714938"/>
    <lineage>
        <taxon>Bacteria</taxon>
        <taxon>Bacillati</taxon>
        <taxon>Actinomycetota</taxon>
        <taxon>Actinomycetes</taxon>
        <taxon>Propionibacteriales</taxon>
        <taxon>Nocardioidaceae</taxon>
        <taxon>Nocardioides</taxon>
    </lineage>
</organism>
<dbReference type="RefSeq" id="WP_166314801.1">
    <property type="nucleotide sequence ID" value="NZ_CP049866.1"/>
</dbReference>
<dbReference type="PANTHER" id="PTHR43680:SF2">
    <property type="entry name" value="NITRATE REDUCTASE MOLYBDENUM COFACTOR ASSEMBLY CHAPERONE NARJ"/>
    <property type="match status" value="1"/>
</dbReference>
<keyword evidence="1" id="KW-0534">Nitrate assimilation</keyword>
<dbReference type="Gene3D" id="1.10.3480.10">
    <property type="entry name" value="TorD-like"/>
    <property type="match status" value="1"/>
</dbReference>
<dbReference type="GO" id="GO:0042128">
    <property type="term" value="P:nitrate assimilation"/>
    <property type="evidence" value="ECO:0007669"/>
    <property type="project" value="UniProtKB-KW"/>
</dbReference>
<dbReference type="AlphaFoldDB" id="A0A6G7YCS8"/>
<evidence type="ECO:0000313" key="3">
    <source>
        <dbReference type="Proteomes" id="UP000502035"/>
    </source>
</evidence>
<dbReference type="GO" id="GO:0051131">
    <property type="term" value="P:chaperone-mediated protein complex assembly"/>
    <property type="evidence" value="ECO:0007669"/>
    <property type="project" value="InterPro"/>
</dbReference>
<dbReference type="PANTHER" id="PTHR43680">
    <property type="entry name" value="NITRATE REDUCTASE MOLYBDENUM COFACTOR ASSEMBLY CHAPERONE"/>
    <property type="match status" value="1"/>
</dbReference>
<proteinExistence type="predicted"/>
<reference evidence="2 3" key="1">
    <citation type="submission" date="2020-03" db="EMBL/GenBank/DDBJ databases">
        <title>Nocardioides sp. nov., isolated from fish.</title>
        <authorList>
            <person name="Hyun D.-W."/>
            <person name="Bae J.-W."/>
        </authorList>
    </citation>
    <scope>NUCLEOTIDE SEQUENCE [LARGE SCALE GENOMIC DNA]</scope>
    <source>
        <strain evidence="2 3">HDW12A</strain>
    </source>
</reference>
<dbReference type="GO" id="GO:0016530">
    <property type="term" value="F:metallochaperone activity"/>
    <property type="evidence" value="ECO:0007669"/>
    <property type="project" value="TreeGrafter"/>
</dbReference>
<evidence type="ECO:0000313" key="2">
    <source>
        <dbReference type="EMBL" id="QIK74570.1"/>
    </source>
</evidence>
<dbReference type="SUPFAM" id="SSF89155">
    <property type="entry name" value="TorD-like"/>
    <property type="match status" value="1"/>
</dbReference>
<dbReference type="InterPro" id="IPR020945">
    <property type="entry name" value="DMSO/NO3_reduct_chaperone"/>
</dbReference>
<dbReference type="InterPro" id="IPR003765">
    <property type="entry name" value="NO3_reductase_chaperone_NarJ"/>
</dbReference>